<evidence type="ECO:0000256" key="2">
    <source>
        <dbReference type="ARBA" id="ARBA00022475"/>
    </source>
</evidence>
<dbReference type="Pfam" id="PF12698">
    <property type="entry name" value="ABC2_membrane_3"/>
    <property type="match status" value="1"/>
</dbReference>
<gene>
    <name evidence="8" type="ORF">NCTC12219_00090</name>
</gene>
<protein>
    <submittedName>
        <fullName evidence="8">Putative ABC transporter permease protein</fullName>
    </submittedName>
</protein>
<dbReference type="GO" id="GO:0140359">
    <property type="term" value="F:ABC-type transporter activity"/>
    <property type="evidence" value="ECO:0007669"/>
    <property type="project" value="InterPro"/>
</dbReference>
<sequence>MRHFYSIFLLEAKSIFTSVSAMLIIFGGSLFYLFLYPTPYYNDVVAKQKIAIIDYDSSTSSRELITFFRASPHLEVVEILDNPSIAQEMIESNQIYGLITIPHNFEKHLYQQIPPTLSIMANASYLLIYGSIANAAADVISAFNANLTIKIEEHEILSPRLIPLFNPSMGYINYTLAPVLIFILHQTLVAGAGIIGGTQNQQYNQGVRNYYASANPLIIVLSKIFVFFCIYVVLFAFYFGFAYEFYGVHINAHILDFWLFSIGFILSTASFGVFFGTLLPKRAYSTQIIMLASMPIVFLLGFIWPKAQIAPWASDIIAFLPAYHGINGLLELNQMGASFSSIWGYFLNLLFLCLLYIGASVWVIYKKQSELSEILK</sequence>
<organism evidence="8 9">
    <name type="scientific">Helicobacter cinaedi</name>
    <dbReference type="NCBI Taxonomy" id="213"/>
    <lineage>
        <taxon>Bacteria</taxon>
        <taxon>Pseudomonadati</taxon>
        <taxon>Campylobacterota</taxon>
        <taxon>Epsilonproteobacteria</taxon>
        <taxon>Campylobacterales</taxon>
        <taxon>Helicobacteraceae</taxon>
        <taxon>Helicobacter</taxon>
    </lineage>
</organism>
<keyword evidence="3 6" id="KW-0812">Transmembrane</keyword>
<feature type="transmembrane region" description="Helical" evidence="6">
    <location>
        <begin position="258"/>
        <end position="279"/>
    </location>
</feature>
<evidence type="ECO:0000313" key="9">
    <source>
        <dbReference type="Proteomes" id="UP000255103"/>
    </source>
</evidence>
<dbReference type="RefSeq" id="WP_115721166.1">
    <property type="nucleotide sequence ID" value="NZ_UGHX01000001.1"/>
</dbReference>
<evidence type="ECO:0000256" key="5">
    <source>
        <dbReference type="ARBA" id="ARBA00023136"/>
    </source>
</evidence>
<accession>A0A377JQI2</accession>
<dbReference type="InterPro" id="IPR051449">
    <property type="entry name" value="ABC-2_transporter_component"/>
</dbReference>
<feature type="transmembrane region" description="Helical" evidence="6">
    <location>
        <begin position="342"/>
        <end position="365"/>
    </location>
</feature>
<dbReference type="EMBL" id="UGHX01000001">
    <property type="protein sequence ID" value="STP10241.1"/>
    <property type="molecule type" value="Genomic_DNA"/>
</dbReference>
<comment type="subcellular location">
    <subcellularLocation>
        <location evidence="1">Cell membrane</location>
        <topology evidence="1">Multi-pass membrane protein</topology>
    </subcellularLocation>
</comment>
<dbReference type="Gene3D" id="3.40.1710.10">
    <property type="entry name" value="abc type-2 transporter like domain"/>
    <property type="match status" value="1"/>
</dbReference>
<reference evidence="8 9" key="1">
    <citation type="submission" date="2018-06" db="EMBL/GenBank/DDBJ databases">
        <authorList>
            <consortium name="Pathogen Informatics"/>
            <person name="Doyle S."/>
        </authorList>
    </citation>
    <scope>NUCLEOTIDE SEQUENCE [LARGE SCALE GENOMIC DNA]</scope>
    <source>
        <strain evidence="8 9">NCTC12219</strain>
    </source>
</reference>
<feature type="domain" description="ABC-2 type transporter transmembrane" evidence="7">
    <location>
        <begin position="23"/>
        <end position="361"/>
    </location>
</feature>
<keyword evidence="5 6" id="KW-0472">Membrane</keyword>
<proteinExistence type="predicted"/>
<evidence type="ECO:0000256" key="3">
    <source>
        <dbReference type="ARBA" id="ARBA00022692"/>
    </source>
</evidence>
<feature type="transmembrane region" description="Helical" evidence="6">
    <location>
        <begin position="286"/>
        <end position="304"/>
    </location>
</feature>
<evidence type="ECO:0000256" key="1">
    <source>
        <dbReference type="ARBA" id="ARBA00004651"/>
    </source>
</evidence>
<feature type="transmembrane region" description="Helical" evidence="6">
    <location>
        <begin position="171"/>
        <end position="196"/>
    </location>
</feature>
<dbReference type="AlphaFoldDB" id="A0A377JQI2"/>
<dbReference type="InterPro" id="IPR013525">
    <property type="entry name" value="ABC2_TM"/>
</dbReference>
<dbReference type="Proteomes" id="UP000255103">
    <property type="component" value="Unassembled WGS sequence"/>
</dbReference>
<keyword evidence="4 6" id="KW-1133">Transmembrane helix</keyword>
<evidence type="ECO:0000259" key="7">
    <source>
        <dbReference type="Pfam" id="PF12698"/>
    </source>
</evidence>
<evidence type="ECO:0000256" key="6">
    <source>
        <dbReference type="SAM" id="Phobius"/>
    </source>
</evidence>
<keyword evidence="2" id="KW-1003">Cell membrane</keyword>
<dbReference type="PANTHER" id="PTHR30294">
    <property type="entry name" value="MEMBRANE COMPONENT OF ABC TRANSPORTER YHHJ-RELATED"/>
    <property type="match status" value="1"/>
</dbReference>
<feature type="transmembrane region" description="Helical" evidence="6">
    <location>
        <begin position="217"/>
        <end position="238"/>
    </location>
</feature>
<evidence type="ECO:0000313" key="8">
    <source>
        <dbReference type="EMBL" id="STP10241.1"/>
    </source>
</evidence>
<evidence type="ECO:0000256" key="4">
    <source>
        <dbReference type="ARBA" id="ARBA00022989"/>
    </source>
</evidence>
<feature type="transmembrane region" description="Helical" evidence="6">
    <location>
        <begin position="12"/>
        <end position="35"/>
    </location>
</feature>
<dbReference type="GO" id="GO:0005886">
    <property type="term" value="C:plasma membrane"/>
    <property type="evidence" value="ECO:0007669"/>
    <property type="project" value="UniProtKB-SubCell"/>
</dbReference>
<name>A0A377JQI2_9HELI</name>
<dbReference type="PANTHER" id="PTHR30294:SF46">
    <property type="entry name" value="ABC TRANSPORTER PERMEASE"/>
    <property type="match status" value="1"/>
</dbReference>